<sequence length="123" mass="13581">MSEPSKISTGLRRGFSLRCPQCGEGRLFSSFLKVSESCEVCGGDNTLYPSDDAPPYLTLFLVGHLIVPFVFWMDKAWEPALWVMFAIWLPLIGGLTLATLPYMKGATVGFAWATGVTRETARQ</sequence>
<keyword evidence="1" id="KW-1133">Transmembrane helix</keyword>
<name>A0ABT1XBM5_9PROT</name>
<gene>
    <name evidence="2" type="ORF">NRP21_26070</name>
</gene>
<protein>
    <submittedName>
        <fullName evidence="2">DUF983 domain-containing protein</fullName>
    </submittedName>
</protein>
<dbReference type="EMBL" id="JANJOU010000036">
    <property type="protein sequence ID" value="MCR0985523.1"/>
    <property type="molecule type" value="Genomic_DNA"/>
</dbReference>
<organism evidence="2 3">
    <name type="scientific">Roseomonas populi</name>
    <dbReference type="NCBI Taxonomy" id="3121582"/>
    <lineage>
        <taxon>Bacteria</taxon>
        <taxon>Pseudomonadati</taxon>
        <taxon>Pseudomonadota</taxon>
        <taxon>Alphaproteobacteria</taxon>
        <taxon>Acetobacterales</taxon>
        <taxon>Roseomonadaceae</taxon>
        <taxon>Roseomonas</taxon>
    </lineage>
</organism>
<keyword evidence="3" id="KW-1185">Reference proteome</keyword>
<evidence type="ECO:0000313" key="3">
    <source>
        <dbReference type="Proteomes" id="UP001524642"/>
    </source>
</evidence>
<evidence type="ECO:0000313" key="2">
    <source>
        <dbReference type="EMBL" id="MCR0985523.1"/>
    </source>
</evidence>
<proteinExistence type="predicted"/>
<keyword evidence="1" id="KW-0472">Membrane</keyword>
<feature type="transmembrane region" description="Helical" evidence="1">
    <location>
        <begin position="80"/>
        <end position="103"/>
    </location>
</feature>
<feature type="transmembrane region" description="Helical" evidence="1">
    <location>
        <begin position="56"/>
        <end position="73"/>
    </location>
</feature>
<dbReference type="RefSeq" id="WP_257719170.1">
    <property type="nucleotide sequence ID" value="NZ_JANJOU010000036.1"/>
</dbReference>
<dbReference type="InterPro" id="IPR009325">
    <property type="entry name" value="DUF983"/>
</dbReference>
<keyword evidence="1" id="KW-0812">Transmembrane</keyword>
<dbReference type="Pfam" id="PF06170">
    <property type="entry name" value="DUF983"/>
    <property type="match status" value="1"/>
</dbReference>
<accession>A0ABT1XBM5</accession>
<comment type="caution">
    <text evidence="2">The sequence shown here is derived from an EMBL/GenBank/DDBJ whole genome shotgun (WGS) entry which is preliminary data.</text>
</comment>
<reference evidence="2 3" key="1">
    <citation type="submission" date="2022-06" db="EMBL/GenBank/DDBJ databases">
        <title>Roseomonas CN29.</title>
        <authorList>
            <person name="Cheng Y."/>
            <person name="He X."/>
        </authorList>
    </citation>
    <scope>NUCLEOTIDE SEQUENCE [LARGE SCALE GENOMIC DNA]</scope>
    <source>
        <strain evidence="2 3">CN29</strain>
    </source>
</reference>
<evidence type="ECO:0000256" key="1">
    <source>
        <dbReference type="SAM" id="Phobius"/>
    </source>
</evidence>
<dbReference type="Proteomes" id="UP001524642">
    <property type="component" value="Unassembled WGS sequence"/>
</dbReference>